<reference evidence="4" key="1">
    <citation type="submission" date="2022-11" db="UniProtKB">
        <authorList>
            <consortium name="WormBaseParasite"/>
        </authorList>
    </citation>
    <scope>IDENTIFICATION</scope>
</reference>
<dbReference type="SUPFAM" id="SSF54160">
    <property type="entry name" value="Chromo domain-like"/>
    <property type="match status" value="1"/>
</dbReference>
<dbReference type="WBParaSite" id="PDA_v2.g22056.t1">
    <property type="protein sequence ID" value="PDA_v2.g22056.t1"/>
    <property type="gene ID" value="PDA_v2.g22056"/>
</dbReference>
<dbReference type="PROSITE" id="PS50013">
    <property type="entry name" value="CHROMO_2"/>
    <property type="match status" value="1"/>
</dbReference>
<keyword evidence="3" id="KW-1185">Reference proteome</keyword>
<dbReference type="AlphaFoldDB" id="A0A914PTM2"/>
<dbReference type="CDD" id="cd00024">
    <property type="entry name" value="CD_CSD"/>
    <property type="match status" value="1"/>
</dbReference>
<name>A0A914PTM2_9BILA</name>
<evidence type="ECO:0000259" key="2">
    <source>
        <dbReference type="PROSITE" id="PS50013"/>
    </source>
</evidence>
<feature type="compositionally biased region" description="Acidic residues" evidence="1">
    <location>
        <begin position="83"/>
        <end position="98"/>
    </location>
</feature>
<evidence type="ECO:0000313" key="4">
    <source>
        <dbReference type="WBParaSite" id="PDA_v2.g22056.t1"/>
    </source>
</evidence>
<dbReference type="InterPro" id="IPR000953">
    <property type="entry name" value="Chromo/chromo_shadow_dom"/>
</dbReference>
<dbReference type="InterPro" id="IPR023780">
    <property type="entry name" value="Chromo_domain"/>
</dbReference>
<accession>A0A914PTM2</accession>
<evidence type="ECO:0000313" key="3">
    <source>
        <dbReference type="Proteomes" id="UP000887578"/>
    </source>
</evidence>
<dbReference type="InterPro" id="IPR016197">
    <property type="entry name" value="Chromo-like_dom_sf"/>
</dbReference>
<sequence>MPRGIKRKRAKSGPPPSSSTECRPSSSSKFYAKSVSPSRNADIKSKKAKNRNNLTLEDLFEDVTMKDSDEGFLPTDLTPFEVASDDEREDNMFDDDDGNKDPLMPPLKEDLPHPNLVSSNGNEEGGEYEVERILLKPKGSDVYFVKWLGYNLNRATYENTWNLARCTEVVSLLSFTINFN</sequence>
<feature type="compositionally biased region" description="Basic residues" evidence="1">
    <location>
        <begin position="1"/>
        <end position="11"/>
    </location>
</feature>
<feature type="region of interest" description="Disordered" evidence="1">
    <location>
        <begin position="65"/>
        <end position="124"/>
    </location>
</feature>
<feature type="domain" description="Chromo" evidence="2">
    <location>
        <begin position="128"/>
        <end position="170"/>
    </location>
</feature>
<evidence type="ECO:0000256" key="1">
    <source>
        <dbReference type="SAM" id="MobiDB-lite"/>
    </source>
</evidence>
<feature type="compositionally biased region" description="Low complexity" evidence="1">
    <location>
        <begin position="18"/>
        <end position="38"/>
    </location>
</feature>
<feature type="region of interest" description="Disordered" evidence="1">
    <location>
        <begin position="1"/>
        <end position="52"/>
    </location>
</feature>
<organism evidence="3 4">
    <name type="scientific">Panagrolaimus davidi</name>
    <dbReference type="NCBI Taxonomy" id="227884"/>
    <lineage>
        <taxon>Eukaryota</taxon>
        <taxon>Metazoa</taxon>
        <taxon>Ecdysozoa</taxon>
        <taxon>Nematoda</taxon>
        <taxon>Chromadorea</taxon>
        <taxon>Rhabditida</taxon>
        <taxon>Tylenchina</taxon>
        <taxon>Panagrolaimomorpha</taxon>
        <taxon>Panagrolaimoidea</taxon>
        <taxon>Panagrolaimidae</taxon>
        <taxon>Panagrolaimus</taxon>
    </lineage>
</organism>
<dbReference type="Proteomes" id="UP000887578">
    <property type="component" value="Unplaced"/>
</dbReference>
<dbReference type="Gene3D" id="2.40.50.40">
    <property type="match status" value="1"/>
</dbReference>
<dbReference type="Pfam" id="PF00385">
    <property type="entry name" value="Chromo"/>
    <property type="match status" value="1"/>
</dbReference>
<proteinExistence type="predicted"/>
<protein>
    <submittedName>
        <fullName evidence="4">Chromo domain-containing protein</fullName>
    </submittedName>
</protein>